<dbReference type="GO" id="GO:0005681">
    <property type="term" value="C:spliceosomal complex"/>
    <property type="evidence" value="ECO:0007669"/>
    <property type="project" value="UniProtKB-KW"/>
</dbReference>
<dbReference type="GO" id="GO:0005737">
    <property type="term" value="C:cytoplasm"/>
    <property type="evidence" value="ECO:0007669"/>
    <property type="project" value="UniProtKB-SubCell"/>
</dbReference>
<evidence type="ECO:0000256" key="2">
    <source>
        <dbReference type="ARBA" id="ARBA00004496"/>
    </source>
</evidence>
<feature type="compositionally biased region" description="Basic and acidic residues" evidence="11">
    <location>
        <begin position="47"/>
        <end position="57"/>
    </location>
</feature>
<feature type="region of interest" description="Disordered" evidence="11">
    <location>
        <begin position="47"/>
        <end position="109"/>
    </location>
</feature>
<dbReference type="InterPro" id="IPR029338">
    <property type="entry name" value="TSSC4"/>
</dbReference>
<evidence type="ECO:0000256" key="9">
    <source>
        <dbReference type="ARBA" id="ARBA00035304"/>
    </source>
</evidence>
<evidence type="ECO:0000256" key="5">
    <source>
        <dbReference type="ARBA" id="ARBA00022664"/>
    </source>
</evidence>
<dbReference type="GO" id="GO:0006397">
    <property type="term" value="P:mRNA processing"/>
    <property type="evidence" value="ECO:0007669"/>
    <property type="project" value="UniProtKB-KW"/>
</dbReference>
<evidence type="ECO:0000256" key="8">
    <source>
        <dbReference type="ARBA" id="ARBA00023242"/>
    </source>
</evidence>
<evidence type="ECO:0000256" key="6">
    <source>
        <dbReference type="ARBA" id="ARBA00022728"/>
    </source>
</evidence>
<dbReference type="AlphaFoldDB" id="A0A6N2MC84"/>
<name>A0A6N2MC84_SALVM</name>
<keyword evidence="8" id="KW-0539">Nucleus</keyword>
<gene>
    <name evidence="12" type="ORF">SVIM_LOCUS336296</name>
</gene>
<keyword evidence="6" id="KW-0747">Spliceosome</keyword>
<comment type="function">
    <text evidence="10">Protein associated with the U5 snRNP, during its maturation and its post-splicing recycling and which is required for spliceosomal tri-snRNP complex assembly in the nucleus. Has a molecular sequestering activity and transiently hinders SNRNP200 binding sites for constitutive splicing factors that intervene later during the assembly of the spliceosome and splicing. Together with its molecular sequestering activity, may also function as a molecular adapter and placeholder, coordinating the assembly of the U5 snRNP and its association with the U4/U6 di-snRNP.</text>
</comment>
<dbReference type="Pfam" id="PF15264">
    <property type="entry name" value="TSSC4"/>
    <property type="match status" value="1"/>
</dbReference>
<keyword evidence="7" id="KW-0508">mRNA splicing</keyword>
<evidence type="ECO:0000256" key="3">
    <source>
        <dbReference type="ARBA" id="ARBA00010362"/>
    </source>
</evidence>
<dbReference type="PANTHER" id="PTHR13445:SF3">
    <property type="entry name" value="U5 SMALL NUCLEAR RIBONUCLEOPROTEIN TSSC4"/>
    <property type="match status" value="1"/>
</dbReference>
<organism evidence="12">
    <name type="scientific">Salix viminalis</name>
    <name type="common">Common osier</name>
    <name type="synonym">Basket willow</name>
    <dbReference type="NCBI Taxonomy" id="40686"/>
    <lineage>
        <taxon>Eukaryota</taxon>
        <taxon>Viridiplantae</taxon>
        <taxon>Streptophyta</taxon>
        <taxon>Embryophyta</taxon>
        <taxon>Tracheophyta</taxon>
        <taxon>Spermatophyta</taxon>
        <taxon>Magnoliopsida</taxon>
        <taxon>eudicotyledons</taxon>
        <taxon>Gunneridae</taxon>
        <taxon>Pentapetalae</taxon>
        <taxon>rosids</taxon>
        <taxon>fabids</taxon>
        <taxon>Malpighiales</taxon>
        <taxon>Salicaceae</taxon>
        <taxon>Saliceae</taxon>
        <taxon>Salix</taxon>
    </lineage>
</organism>
<feature type="region of interest" description="Disordered" evidence="11">
    <location>
        <begin position="397"/>
        <end position="433"/>
    </location>
</feature>
<feature type="compositionally biased region" description="Acidic residues" evidence="11">
    <location>
        <begin position="79"/>
        <end position="93"/>
    </location>
</feature>
<proteinExistence type="inferred from homology"/>
<reference evidence="12" key="1">
    <citation type="submission" date="2019-03" db="EMBL/GenBank/DDBJ databases">
        <authorList>
            <person name="Mank J."/>
            <person name="Almeida P."/>
        </authorList>
    </citation>
    <scope>NUCLEOTIDE SEQUENCE</scope>
    <source>
        <strain evidence="12">78183</strain>
    </source>
</reference>
<sequence length="433" mass="49235">MEDSFKVRVDKTFGSLSSYSSAIHTQQPSSSLSSLWCLTDEEIERNQWNRDHKDSPETKNQPQPYFNPERPDDTSFNSETEEDLVDIDDDEDKVESSRPSKLKPKDCNDEEWDIKKSIGLDSTLDYEEEEDHYDKVAVGTEEPGDDRLYLTQMNDYGIDEDSGDVMPMPSSFGDLTRDLRANHLTAKIRLQEDAETAKKMDSLRVTEMENIGANDDVNLKSIMKRKKVVQSDSKSISNHLDSKLQKRVRFDPECKDGNDEESGGVEDIQMETTDSTEETLIYHLPPDYPSGIPDYMRNPSKYTRYAFDSAPNVDEESNQGAYLDFLKILQRPNTTESHPDEVPVDLSRPLTFIPKRKTSGPAVIDNCIDSKQNQDDAGEDFKLRRGVPLEIAAFDDNDAETFAMEEDKPETAADKTNSSRPARQYRSKAKSET</sequence>
<dbReference type="PANTHER" id="PTHR13445">
    <property type="entry name" value="TUMOR SUPPRESSING SUBTRANSFERABLE CANDIDATE 4 TSSC4"/>
    <property type="match status" value="1"/>
</dbReference>
<dbReference type="GO" id="GO:0008380">
    <property type="term" value="P:RNA splicing"/>
    <property type="evidence" value="ECO:0007669"/>
    <property type="project" value="UniProtKB-KW"/>
</dbReference>
<keyword evidence="4" id="KW-0963">Cytoplasm</keyword>
<evidence type="ECO:0000313" key="12">
    <source>
        <dbReference type="EMBL" id="VFU50445.1"/>
    </source>
</evidence>
<evidence type="ECO:0000256" key="7">
    <source>
        <dbReference type="ARBA" id="ARBA00023187"/>
    </source>
</evidence>
<dbReference type="EMBL" id="CAADRP010001730">
    <property type="protein sequence ID" value="VFU50445.1"/>
    <property type="molecule type" value="Genomic_DNA"/>
</dbReference>
<feature type="compositionally biased region" description="Basic residues" evidence="11">
    <location>
        <begin position="423"/>
        <end position="433"/>
    </location>
</feature>
<feature type="compositionally biased region" description="Basic and acidic residues" evidence="11">
    <location>
        <begin position="94"/>
        <end position="109"/>
    </location>
</feature>
<evidence type="ECO:0000256" key="4">
    <source>
        <dbReference type="ARBA" id="ARBA00022490"/>
    </source>
</evidence>
<evidence type="ECO:0000256" key="1">
    <source>
        <dbReference type="ARBA" id="ARBA00004123"/>
    </source>
</evidence>
<evidence type="ECO:0000256" key="11">
    <source>
        <dbReference type="SAM" id="MobiDB-lite"/>
    </source>
</evidence>
<protein>
    <recommendedName>
        <fullName evidence="9">U5 small nuclear ribonucleoprotein TSSC4</fullName>
    </recommendedName>
</protein>
<comment type="similarity">
    <text evidence="3">Belongs to the TSSC4 family.</text>
</comment>
<comment type="subcellular location">
    <subcellularLocation>
        <location evidence="2">Cytoplasm</location>
    </subcellularLocation>
    <subcellularLocation>
        <location evidence="1">Nucleus</location>
    </subcellularLocation>
</comment>
<keyword evidence="5" id="KW-0507">mRNA processing</keyword>
<evidence type="ECO:0000256" key="10">
    <source>
        <dbReference type="ARBA" id="ARBA00045970"/>
    </source>
</evidence>
<accession>A0A6N2MC84</accession>